<feature type="transmembrane region" description="Helical" evidence="1">
    <location>
        <begin position="77"/>
        <end position="95"/>
    </location>
</feature>
<evidence type="ECO:0000313" key="3">
    <source>
        <dbReference type="Proteomes" id="UP000242715"/>
    </source>
</evidence>
<dbReference type="EMBL" id="DF974352">
    <property type="protein sequence ID" value="GAU47828.1"/>
    <property type="molecule type" value="Genomic_DNA"/>
</dbReference>
<gene>
    <name evidence="2" type="ORF">TSUD_306390</name>
</gene>
<keyword evidence="1" id="KW-0812">Transmembrane</keyword>
<proteinExistence type="predicted"/>
<protein>
    <submittedName>
        <fullName evidence="2">Uncharacterized protein</fullName>
    </submittedName>
</protein>
<reference evidence="3" key="1">
    <citation type="journal article" date="2017" name="Front. Plant Sci.">
        <title>Climate Clever Clovers: New Paradigm to Reduce the Environmental Footprint of Ruminants by Breeding Low Methanogenic Forages Utilizing Haplotype Variation.</title>
        <authorList>
            <person name="Kaur P."/>
            <person name="Appels R."/>
            <person name="Bayer P.E."/>
            <person name="Keeble-Gagnere G."/>
            <person name="Wang J."/>
            <person name="Hirakawa H."/>
            <person name="Shirasawa K."/>
            <person name="Vercoe P."/>
            <person name="Stefanova K."/>
            <person name="Durmic Z."/>
            <person name="Nichols P."/>
            <person name="Revell C."/>
            <person name="Isobe S.N."/>
            <person name="Edwards D."/>
            <person name="Erskine W."/>
        </authorList>
    </citation>
    <scope>NUCLEOTIDE SEQUENCE [LARGE SCALE GENOMIC DNA]</scope>
    <source>
        <strain evidence="3">cv. Daliak</strain>
    </source>
</reference>
<evidence type="ECO:0000313" key="2">
    <source>
        <dbReference type="EMBL" id="GAU47828.1"/>
    </source>
</evidence>
<keyword evidence="3" id="KW-1185">Reference proteome</keyword>
<keyword evidence="1" id="KW-1133">Transmembrane helix</keyword>
<evidence type="ECO:0000256" key="1">
    <source>
        <dbReference type="SAM" id="Phobius"/>
    </source>
</evidence>
<keyword evidence="1" id="KW-0472">Membrane</keyword>
<sequence>MRWISQISEKYGIAVCYSITSAAIKRTNEVVEELLRKFIQPQSLGMKYVNNWSRCIMRSLLQCYISMLQFMDKKKRYSPVFPFINILFIHIIMATSTSHDHFSIIWAIAPQPCFWSQFKPYRRDNQMFADLINKQFKDGCLLVPQGAYSN</sequence>
<dbReference type="AlphaFoldDB" id="A0A2Z6NUB5"/>
<dbReference type="Proteomes" id="UP000242715">
    <property type="component" value="Unassembled WGS sequence"/>
</dbReference>
<organism evidence="2 3">
    <name type="scientific">Trifolium subterraneum</name>
    <name type="common">Subterranean clover</name>
    <dbReference type="NCBI Taxonomy" id="3900"/>
    <lineage>
        <taxon>Eukaryota</taxon>
        <taxon>Viridiplantae</taxon>
        <taxon>Streptophyta</taxon>
        <taxon>Embryophyta</taxon>
        <taxon>Tracheophyta</taxon>
        <taxon>Spermatophyta</taxon>
        <taxon>Magnoliopsida</taxon>
        <taxon>eudicotyledons</taxon>
        <taxon>Gunneridae</taxon>
        <taxon>Pentapetalae</taxon>
        <taxon>rosids</taxon>
        <taxon>fabids</taxon>
        <taxon>Fabales</taxon>
        <taxon>Fabaceae</taxon>
        <taxon>Papilionoideae</taxon>
        <taxon>50 kb inversion clade</taxon>
        <taxon>NPAAA clade</taxon>
        <taxon>Hologalegina</taxon>
        <taxon>IRL clade</taxon>
        <taxon>Trifolieae</taxon>
        <taxon>Trifolium</taxon>
    </lineage>
</organism>
<name>A0A2Z6NUB5_TRISU</name>
<accession>A0A2Z6NUB5</accession>